<proteinExistence type="predicted"/>
<organism evidence="1 2">
    <name type="scientific">Parelaphostrongylus tenuis</name>
    <name type="common">Meningeal worm</name>
    <dbReference type="NCBI Taxonomy" id="148309"/>
    <lineage>
        <taxon>Eukaryota</taxon>
        <taxon>Metazoa</taxon>
        <taxon>Ecdysozoa</taxon>
        <taxon>Nematoda</taxon>
        <taxon>Chromadorea</taxon>
        <taxon>Rhabditida</taxon>
        <taxon>Rhabditina</taxon>
        <taxon>Rhabditomorpha</taxon>
        <taxon>Strongyloidea</taxon>
        <taxon>Metastrongylidae</taxon>
        <taxon>Parelaphostrongylus</taxon>
    </lineage>
</organism>
<accession>A0AAD5MS45</accession>
<sequence length="89" mass="10136">MEAKVPGDAAFFPEVIGLRSVHHTYPLGRSLNPFTARIIIMDSKFDDQECKEILTIAANTVHSHFRIAMREALAMAGKQRELQELRLVW</sequence>
<name>A0AAD5MS45_PARTN</name>
<protein>
    <submittedName>
        <fullName evidence="1">Uncharacterized protein</fullName>
    </submittedName>
</protein>
<reference evidence="1" key="1">
    <citation type="submission" date="2021-06" db="EMBL/GenBank/DDBJ databases">
        <title>Parelaphostrongylus tenuis whole genome reference sequence.</title>
        <authorList>
            <person name="Garwood T.J."/>
            <person name="Larsen P.A."/>
            <person name="Fountain-Jones N.M."/>
            <person name="Garbe J.R."/>
            <person name="Macchietto M.G."/>
            <person name="Kania S.A."/>
            <person name="Gerhold R.W."/>
            <person name="Richards J.E."/>
            <person name="Wolf T.M."/>
        </authorList>
    </citation>
    <scope>NUCLEOTIDE SEQUENCE</scope>
    <source>
        <strain evidence="1">MNPRO001-30</strain>
        <tissue evidence="1">Meninges</tissue>
    </source>
</reference>
<comment type="caution">
    <text evidence="1">The sequence shown here is derived from an EMBL/GenBank/DDBJ whole genome shotgun (WGS) entry which is preliminary data.</text>
</comment>
<dbReference type="Proteomes" id="UP001196413">
    <property type="component" value="Unassembled WGS sequence"/>
</dbReference>
<dbReference type="EMBL" id="JAHQIW010003956">
    <property type="protein sequence ID" value="KAJ1360783.1"/>
    <property type="molecule type" value="Genomic_DNA"/>
</dbReference>
<dbReference type="AlphaFoldDB" id="A0AAD5MS45"/>
<keyword evidence="2" id="KW-1185">Reference proteome</keyword>
<evidence type="ECO:0000313" key="2">
    <source>
        <dbReference type="Proteomes" id="UP001196413"/>
    </source>
</evidence>
<gene>
    <name evidence="1" type="ORF">KIN20_019843</name>
</gene>
<evidence type="ECO:0000313" key="1">
    <source>
        <dbReference type="EMBL" id="KAJ1360783.1"/>
    </source>
</evidence>